<dbReference type="InterPro" id="IPR046233">
    <property type="entry name" value="DUF6266"/>
</dbReference>
<proteinExistence type="predicted"/>
<name>A0ABR9TAX8_9SPHI</name>
<sequence length="183" mass="20287">MECISNFAKKKTGDGTDGRLEVWLRFKVARQFLTPLTRLINMGFATKKRGKTPLGRAMSYTLKGCMEGTYPDIRVNPELVQLSNGSAVIPLDAVALRQDGVIQISWRPDSDGIACFHDDGVIVCAYHVESAVAGINETTAIRSDGRTELVLPVQLVDKPVHVYAMAHCRHKKNFSRTVYLGEH</sequence>
<dbReference type="EMBL" id="PSKQ01000022">
    <property type="protein sequence ID" value="MBE8722034.1"/>
    <property type="molecule type" value="Genomic_DNA"/>
</dbReference>
<dbReference type="Proteomes" id="UP000618319">
    <property type="component" value="Unassembled WGS sequence"/>
</dbReference>
<dbReference type="RefSeq" id="WP_196939947.1">
    <property type="nucleotide sequence ID" value="NZ_MU158690.1"/>
</dbReference>
<keyword evidence="2" id="KW-1185">Reference proteome</keyword>
<evidence type="ECO:0000313" key="2">
    <source>
        <dbReference type="Proteomes" id="UP000618319"/>
    </source>
</evidence>
<protein>
    <submittedName>
        <fullName evidence="1">Uncharacterized protein</fullName>
    </submittedName>
</protein>
<gene>
    <name evidence="1" type="ORF">C4F40_14990</name>
</gene>
<organism evidence="1 2">
    <name type="scientific">Sphingobacterium pedocola</name>
    <dbReference type="NCBI Taxonomy" id="2082722"/>
    <lineage>
        <taxon>Bacteria</taxon>
        <taxon>Pseudomonadati</taxon>
        <taxon>Bacteroidota</taxon>
        <taxon>Sphingobacteriia</taxon>
        <taxon>Sphingobacteriales</taxon>
        <taxon>Sphingobacteriaceae</taxon>
        <taxon>Sphingobacterium</taxon>
    </lineage>
</organism>
<reference evidence="1 2" key="1">
    <citation type="submission" date="2018-02" db="EMBL/GenBank/DDBJ databases">
        <title>Sphingobacterium KA21.</title>
        <authorList>
            <person name="Vasarhelyi B.M."/>
            <person name="Deshmukh S."/>
            <person name="Balint B."/>
            <person name="Kukolya J."/>
        </authorList>
    </citation>
    <scope>NUCLEOTIDE SEQUENCE [LARGE SCALE GENOMIC DNA]</scope>
    <source>
        <strain evidence="1 2">Ka21</strain>
    </source>
</reference>
<comment type="caution">
    <text evidence="1">The sequence shown here is derived from an EMBL/GenBank/DDBJ whole genome shotgun (WGS) entry which is preliminary data.</text>
</comment>
<dbReference type="Pfam" id="PF19781">
    <property type="entry name" value="DUF6266"/>
    <property type="match status" value="1"/>
</dbReference>
<evidence type="ECO:0000313" key="1">
    <source>
        <dbReference type="EMBL" id="MBE8722034.1"/>
    </source>
</evidence>
<accession>A0ABR9TAX8</accession>